<organism evidence="5 6">
    <name type="scientific">Ceraceosorus guamensis</name>
    <dbReference type="NCBI Taxonomy" id="1522189"/>
    <lineage>
        <taxon>Eukaryota</taxon>
        <taxon>Fungi</taxon>
        <taxon>Dikarya</taxon>
        <taxon>Basidiomycota</taxon>
        <taxon>Ustilaginomycotina</taxon>
        <taxon>Exobasidiomycetes</taxon>
        <taxon>Ceraceosorales</taxon>
        <taxon>Ceraceosoraceae</taxon>
        <taxon>Ceraceosorus</taxon>
    </lineage>
</organism>
<dbReference type="OrthoDB" id="408631at2759"/>
<dbReference type="Proteomes" id="UP000245783">
    <property type="component" value="Unassembled WGS sequence"/>
</dbReference>
<dbReference type="InParanoid" id="A0A316W0V1"/>
<dbReference type="Gene3D" id="3.40.50.1820">
    <property type="entry name" value="alpha/beta hydrolase"/>
    <property type="match status" value="1"/>
</dbReference>
<evidence type="ECO:0000256" key="2">
    <source>
        <dbReference type="SAM" id="MobiDB-lite"/>
    </source>
</evidence>
<keyword evidence="6" id="KW-1185">Reference proteome</keyword>
<protein>
    <recommendedName>
        <fullName evidence="4">Alpha/beta hydrolase fold-3 domain-containing protein</fullName>
    </recommendedName>
</protein>
<dbReference type="InterPro" id="IPR013094">
    <property type="entry name" value="AB_hydrolase_3"/>
</dbReference>
<feature type="chain" id="PRO_5016454950" description="Alpha/beta hydrolase fold-3 domain-containing protein" evidence="3">
    <location>
        <begin position="22"/>
        <end position="348"/>
    </location>
</feature>
<dbReference type="GO" id="GO:0016787">
    <property type="term" value="F:hydrolase activity"/>
    <property type="evidence" value="ECO:0007669"/>
    <property type="project" value="UniProtKB-KW"/>
</dbReference>
<evidence type="ECO:0000313" key="6">
    <source>
        <dbReference type="Proteomes" id="UP000245783"/>
    </source>
</evidence>
<dbReference type="STRING" id="1522189.A0A316W0V1"/>
<accession>A0A316W0V1</accession>
<feature type="region of interest" description="Disordered" evidence="2">
    <location>
        <begin position="56"/>
        <end position="81"/>
    </location>
</feature>
<dbReference type="InterPro" id="IPR029058">
    <property type="entry name" value="AB_hydrolase_fold"/>
</dbReference>
<feature type="domain" description="Alpha/beta hydrolase fold-3" evidence="4">
    <location>
        <begin position="87"/>
        <end position="313"/>
    </location>
</feature>
<dbReference type="Pfam" id="PF07859">
    <property type="entry name" value="Abhydrolase_3"/>
    <property type="match status" value="1"/>
</dbReference>
<evidence type="ECO:0000259" key="4">
    <source>
        <dbReference type="Pfam" id="PF07859"/>
    </source>
</evidence>
<dbReference type="FunCoup" id="A0A316W0V1">
    <property type="interactions" value="124"/>
</dbReference>
<dbReference type="RefSeq" id="XP_025370636.1">
    <property type="nucleotide sequence ID" value="XM_025511772.1"/>
</dbReference>
<dbReference type="PANTHER" id="PTHR48081">
    <property type="entry name" value="AB HYDROLASE SUPERFAMILY PROTEIN C4A8.06C"/>
    <property type="match status" value="1"/>
</dbReference>
<evidence type="ECO:0000256" key="1">
    <source>
        <dbReference type="ARBA" id="ARBA00022801"/>
    </source>
</evidence>
<name>A0A316W0V1_9BASI</name>
<dbReference type="GeneID" id="37033642"/>
<feature type="compositionally biased region" description="Pro residues" evidence="2">
    <location>
        <begin position="64"/>
        <end position="73"/>
    </location>
</feature>
<evidence type="ECO:0000256" key="3">
    <source>
        <dbReference type="SAM" id="SignalP"/>
    </source>
</evidence>
<dbReference type="AlphaFoldDB" id="A0A316W0V1"/>
<dbReference type="SUPFAM" id="SSF53474">
    <property type="entry name" value="alpha/beta-Hydrolases"/>
    <property type="match status" value="1"/>
</dbReference>
<dbReference type="InterPro" id="IPR050300">
    <property type="entry name" value="GDXG_lipolytic_enzyme"/>
</dbReference>
<feature type="signal peptide" evidence="3">
    <location>
        <begin position="1"/>
        <end position="21"/>
    </location>
</feature>
<evidence type="ECO:0000313" key="5">
    <source>
        <dbReference type="EMBL" id="PWN43476.1"/>
    </source>
</evidence>
<gene>
    <name evidence="5" type="ORF">IE81DRAFT_288556</name>
</gene>
<dbReference type="PANTHER" id="PTHR48081:SF8">
    <property type="entry name" value="ALPHA_BETA HYDROLASE FOLD-3 DOMAIN-CONTAINING PROTEIN-RELATED"/>
    <property type="match status" value="1"/>
</dbReference>
<keyword evidence="3" id="KW-0732">Signal</keyword>
<dbReference type="EMBL" id="KZ819369">
    <property type="protein sequence ID" value="PWN43476.1"/>
    <property type="molecule type" value="Genomic_DNA"/>
</dbReference>
<reference evidence="5 6" key="1">
    <citation type="journal article" date="2018" name="Mol. Biol. Evol.">
        <title>Broad Genomic Sampling Reveals a Smut Pathogenic Ancestry of the Fungal Clade Ustilaginomycotina.</title>
        <authorList>
            <person name="Kijpornyongpan T."/>
            <person name="Mondo S.J."/>
            <person name="Barry K."/>
            <person name="Sandor L."/>
            <person name="Lee J."/>
            <person name="Lipzen A."/>
            <person name="Pangilinan J."/>
            <person name="LaButti K."/>
            <person name="Hainaut M."/>
            <person name="Henrissat B."/>
            <person name="Grigoriev I.V."/>
            <person name="Spatafora J.W."/>
            <person name="Aime M.C."/>
        </authorList>
    </citation>
    <scope>NUCLEOTIDE SEQUENCE [LARGE SCALE GENOMIC DNA]</scope>
    <source>
        <strain evidence="5 6">MCA 4658</strain>
    </source>
</reference>
<proteinExistence type="predicted"/>
<sequence length="348" mass="37451">MYALKVAGIRFLRFLIPVVLKFMGPKAHGPPAKPSIKLRLKTKSKRRVLIHIYQPSSNSSNLSPSPPSPPPPGSSTASSRSARPAAIINLHGSGFCFHSFGEDGKFCQLMADSINAIVFDVDYSHAPEHPFPAASEDVDAVLSFLQQGCIASDDAEDKPHTSPQASSINWDASKIALTGFSSGGNLVLTACVRAHQRGDASIKAVVAFYPSTDLAESPYNKPALSPSKGAAGGVLPPQLRHFLYACYLPPPQKRDDPLVSPIYASTQAFPSSTTIITCQGDSLAREARNLAKKLEEAGRDVVHYEAKGQGHNWDKMVKEGTEPAKLRDEAYELAMNRLQKALEFSAAA</sequence>
<keyword evidence="1" id="KW-0378">Hydrolase</keyword>